<dbReference type="Gene3D" id="2.40.50.40">
    <property type="match status" value="2"/>
</dbReference>
<keyword evidence="5" id="KW-0067">ATP-binding</keyword>
<dbReference type="InterPro" id="IPR038718">
    <property type="entry name" value="SNF2-like_sf"/>
</dbReference>
<dbReference type="Pfam" id="PF00176">
    <property type="entry name" value="SNF2-rel_dom"/>
    <property type="match status" value="1"/>
</dbReference>
<keyword evidence="4" id="KW-0378">Hydrolase</keyword>
<feature type="region of interest" description="Disordered" evidence="8">
    <location>
        <begin position="955"/>
        <end position="1022"/>
    </location>
</feature>
<evidence type="ECO:0000259" key="9">
    <source>
        <dbReference type="PROSITE" id="PS51192"/>
    </source>
</evidence>
<organism evidence="11 12">
    <name type="scientific">Tetraparma gracilis</name>
    <dbReference type="NCBI Taxonomy" id="2962635"/>
    <lineage>
        <taxon>Eukaryota</taxon>
        <taxon>Sar</taxon>
        <taxon>Stramenopiles</taxon>
        <taxon>Ochrophyta</taxon>
        <taxon>Bolidophyceae</taxon>
        <taxon>Parmales</taxon>
        <taxon>Triparmaceae</taxon>
        <taxon>Tetraparma</taxon>
    </lineage>
</organism>
<dbReference type="InterPro" id="IPR014001">
    <property type="entry name" value="Helicase_ATP-bd"/>
</dbReference>
<dbReference type="Proteomes" id="UP001165060">
    <property type="component" value="Unassembled WGS sequence"/>
</dbReference>
<feature type="domain" description="Helicase C-terminal" evidence="10">
    <location>
        <begin position="666"/>
        <end position="821"/>
    </location>
</feature>
<evidence type="ECO:0000256" key="8">
    <source>
        <dbReference type="SAM" id="MobiDB-lite"/>
    </source>
</evidence>
<dbReference type="SUPFAM" id="SSF54160">
    <property type="entry name" value="Chromo domain-like"/>
    <property type="match status" value="2"/>
</dbReference>
<name>A0ABQ6MYX5_9STRA</name>
<evidence type="ECO:0000313" key="11">
    <source>
        <dbReference type="EMBL" id="GMI36534.1"/>
    </source>
</evidence>
<dbReference type="PANTHER" id="PTHR45623:SF48">
    <property type="entry name" value="SNF2 FAMILY DNA-DEPENDENT ATPASE"/>
    <property type="match status" value="1"/>
</dbReference>
<dbReference type="SUPFAM" id="SSF52540">
    <property type="entry name" value="P-loop containing nucleoside triphosphate hydrolases"/>
    <property type="match status" value="2"/>
</dbReference>
<feature type="compositionally biased region" description="Acidic residues" evidence="8">
    <location>
        <begin position="979"/>
        <end position="992"/>
    </location>
</feature>
<keyword evidence="3" id="KW-0547">Nucleotide-binding</keyword>
<dbReference type="SMART" id="SM00298">
    <property type="entry name" value="CHROMO"/>
    <property type="match status" value="2"/>
</dbReference>
<reference evidence="11 12" key="1">
    <citation type="journal article" date="2023" name="Commun. Biol.">
        <title>Genome analysis of Parmales, the sister group of diatoms, reveals the evolutionary specialization of diatoms from phago-mixotrophs to photoautotrophs.</title>
        <authorList>
            <person name="Ban H."/>
            <person name="Sato S."/>
            <person name="Yoshikawa S."/>
            <person name="Yamada K."/>
            <person name="Nakamura Y."/>
            <person name="Ichinomiya M."/>
            <person name="Sato N."/>
            <person name="Blanc-Mathieu R."/>
            <person name="Endo H."/>
            <person name="Kuwata A."/>
            <person name="Ogata H."/>
        </authorList>
    </citation>
    <scope>NUCLEOTIDE SEQUENCE [LARGE SCALE GENOMIC DNA]</scope>
</reference>
<evidence type="ECO:0000256" key="5">
    <source>
        <dbReference type="ARBA" id="ARBA00022840"/>
    </source>
</evidence>
<comment type="caution">
    <text evidence="11">The sequence shown here is derived from an EMBL/GenBank/DDBJ whole genome shotgun (WGS) entry which is preliminary data.</text>
</comment>
<protein>
    <submittedName>
        <fullName evidence="11">Uncharacterized protein</fullName>
    </submittedName>
</protein>
<dbReference type="SMART" id="SM00487">
    <property type="entry name" value="DEXDc"/>
    <property type="match status" value="1"/>
</dbReference>
<gene>
    <name evidence="11" type="ORF">TeGR_g7200</name>
</gene>
<dbReference type="InterPro" id="IPR000330">
    <property type="entry name" value="SNF2_N"/>
</dbReference>
<proteinExistence type="predicted"/>
<feature type="region of interest" description="Disordered" evidence="8">
    <location>
        <begin position="1731"/>
        <end position="1750"/>
    </location>
</feature>
<comment type="subcellular location">
    <subcellularLocation>
        <location evidence="1">Nucleus</location>
    </subcellularLocation>
</comment>
<evidence type="ECO:0000313" key="12">
    <source>
        <dbReference type="Proteomes" id="UP001165060"/>
    </source>
</evidence>
<sequence length="2337" mass="258433">MWFVPNSESAPSSSTYVERFLIKWVGLSYVHCSWELRADLVAEIGTQVKTQVNRFLGKKHFDSKAFSAAERGDGEFYPPAFMQVDRVLEVEARDGAADLDRPARTDPTPEPQAPALALAKGDPAYGEGGRGRRVLVRWRDTSYSDSTWEHERDLKLLGVEYLPAIHLHASRRRRLTQKGFGALSEQHVSQIVTENKLYKLGFDPSKGDGQQLGSKKDCDEQVKSNIEAFQKRLMEKEWKNGGHLRDYQAQGITWIYLNSLPERPDKVFSSGKYHAQNKRGVMLADEMGLGKTLQTISFLNLLRNERHCLKPFLIVAPLSTIPHWHREVEEWTEMNAVVYYGSAEDRRKIREMEFVYQRDLPTTREGSVKNLGRCHPDPKTKKCGGPNMLHTINDFADLIPDEMCIDRNDGSFTKMPDKVHVKVKQWMPDIVICTPETITADDWREMAAIEWGCCVVDEAHKLKNVDSKLSQVLRDPAFKIDFKLALTGTPLQNNTNELWALLHFLDPLKFPTSASKKHTNNGVDDVYTADRFLDEFGDMEPEVMDKLHKTINPYLLRRVKDDVEKSVPPKTETIIDCPMVLFQRLTYRAIYDRNMKLLAAKEIMGKDGKKTSKMPSLINIQMELRKVCNHPFLCNGTEVKYKQEVIVDQKVTNAELLSGPCGKFRLLDKLLPKLQAEGHRVLIFSQFVIMLDVLQDYLDAHGFLFERIDGSITGLQRQGAIDRYQGRTKTDQPLPFVMLLSTRAGGVGINLTAADTCIIYDSDWNPQNDIQAMARCHRIGQTKPVSVYRLLTRNSYEQEMFAAASTKLGLDQVVLHKSNKDGMIMEDAVESMSKDEMTKLLKLGVFGVLNDDPSDDSEDKAFAETSIDDILTNSKKIVHDSSNDATSKAGGMFSKVTFDTGGSADTNVDVNDPDFWKKAVGEAKFKELTKEEELQKRDKSVKRDMSEGALADYAMTLESDEDSTSARKRSRAEAAAAIDVDESDYSSEESSDSDGSGSGSDDEEGGAGASKPKGQRSSGGSMRWKPYTNVLDTLFVHGYGQWEEFKDKCPKCKFADGLEGESIFKLMAQHLFLFMFKSFPKAEIVAMKKAFVKQQQIQHRQSEASKKNNMIIQKQHALVEVGMAPMAAIEEARNYGNSLRAANFVLDKDLMRTSLARENMDELSSKAFRSLWQSHSFWAIPVLVDIIEYGDSSEEGKKKRDKRALKVIDAKQNGLHADAGREFYKSMWPQLQSRGWVMKDFDVVPPAAVSKALVSAKHLKAVLDLAATAHPELLDIIKTLRDLDDEKRAEADKAGDGVDRELTEAEKLEDPVYAYAKIAEAAAWHIPTCIRRDKVFRDKHLTKISSGRGGMHMGYLEKIRLVETCRHMAAKNAFVRVSLQHDLNKTVFGMSFSSKGWQDRHDEVLVREVAARGNFVDGDKMFDGFWKEGGPDYGVNAFGEPFFPSAGKADAVEELEEREAEEEHRSKGAVRERAAALLNSERSRVLHNTQTLFAVFSACSLATVTDAETNATSFLAPPLPPRQTREKAKVGTPVKSPAPRQSDHVAWSGVDHPYSGMMLPSGVSGMPPGHPPPIQVGAAPGTPPQPGGAAAATEELAPPFPNRPWLSKRLQEITARFRASRDYIVREPDYYSVTPFEIKAGKNLLLFALLRGCVNANSEAECKIGLFLIVEEIETNLLPAAAAGGLESDMLKAYVREMRKADAILAANHDLDLAKEALRHLVGEKLARSRLTNTRSRADPGPSAASSRASAATIAKNNGLHALVAAPPRDPAELTNGEMAMSAAIAEYRKKNAKRRQVAAEAGGSAAAAVPAAAPAALAGVKLVMAEVVVLDVLMSTGIPAWPVEGEKAEGVGFDITWEKIMALCREKAKTRLDDAKERLESANRLMREANNENTKVRLADLGRVIDAARTNVQAEQACSSVVEEIMQPAPGAVAERKLKESAKLSDSTVGFAIRAVSLLNALEEPFRGFKATKSGPKSKVSDFGLGATCLFRTRLMLDDWSDALGVTYQVALQNLLPNQPIRYNKVVMSGTVYLGEKQQGRDAAGVVLACEMNAKHARSVFGQIAQQCQLRGCFRECHINTIASVMKSVVREIDAGGSVWPARPVWWTTQCDLGLLSALMEAGWDGLSVIFENDRYQIKSTFLKWEHAKDAPVELGARAQLKQNQPSIQSRANHLVRELCAVVARVRLSQANAAKAEAARARMATDKANNAAILLARQQAQAQANAQQHAKQQLVAAQGIAEEVAAGQAQAKAAGEDEDLDFGDDSDDEPQQAAHQKPRTPVLTEMNNKKRPGDGLTPPGSTDGGTLGAIGSASPAKKKKKKDTKINAFFVSPKGA</sequence>
<dbReference type="SMART" id="SM00490">
    <property type="entry name" value="HELICc"/>
    <property type="match status" value="1"/>
</dbReference>
<feature type="region of interest" description="Disordered" evidence="8">
    <location>
        <begin position="1512"/>
        <end position="1546"/>
    </location>
</feature>
<feature type="region of interest" description="Disordered" evidence="8">
    <location>
        <begin position="2248"/>
        <end position="2337"/>
    </location>
</feature>
<dbReference type="InterPro" id="IPR001650">
    <property type="entry name" value="Helicase_C-like"/>
</dbReference>
<keyword evidence="7" id="KW-0175">Coiled coil</keyword>
<evidence type="ECO:0000256" key="6">
    <source>
        <dbReference type="ARBA" id="ARBA00023242"/>
    </source>
</evidence>
<keyword evidence="12" id="KW-1185">Reference proteome</keyword>
<evidence type="ECO:0000256" key="1">
    <source>
        <dbReference type="ARBA" id="ARBA00004123"/>
    </source>
</evidence>
<dbReference type="InterPro" id="IPR016197">
    <property type="entry name" value="Chromo-like_dom_sf"/>
</dbReference>
<dbReference type="Pfam" id="PF00271">
    <property type="entry name" value="Helicase_C"/>
    <property type="match status" value="1"/>
</dbReference>
<keyword evidence="6" id="KW-0539">Nucleus</keyword>
<dbReference type="PANTHER" id="PTHR45623">
    <property type="entry name" value="CHROMODOMAIN-HELICASE-DNA-BINDING PROTEIN 3-RELATED-RELATED"/>
    <property type="match status" value="1"/>
</dbReference>
<feature type="region of interest" description="Disordered" evidence="8">
    <location>
        <begin position="1562"/>
        <end position="1598"/>
    </location>
</feature>
<dbReference type="Gene3D" id="3.40.50.10810">
    <property type="entry name" value="Tandem AAA-ATPase domain"/>
    <property type="match status" value="2"/>
</dbReference>
<feature type="compositionally biased region" description="Acidic residues" evidence="8">
    <location>
        <begin position="2257"/>
        <end position="2271"/>
    </location>
</feature>
<dbReference type="InterPro" id="IPR000953">
    <property type="entry name" value="Chromo/chromo_shadow_dom"/>
</dbReference>
<keyword evidence="2" id="KW-0677">Repeat</keyword>
<dbReference type="CDD" id="cd18793">
    <property type="entry name" value="SF2_C_SNF"/>
    <property type="match status" value="1"/>
</dbReference>
<dbReference type="PROSITE" id="PS51192">
    <property type="entry name" value="HELICASE_ATP_BIND_1"/>
    <property type="match status" value="1"/>
</dbReference>
<evidence type="ECO:0000256" key="4">
    <source>
        <dbReference type="ARBA" id="ARBA00022801"/>
    </source>
</evidence>
<feature type="domain" description="Helicase ATP-binding" evidence="9">
    <location>
        <begin position="272"/>
        <end position="508"/>
    </location>
</feature>
<dbReference type="InterPro" id="IPR027417">
    <property type="entry name" value="P-loop_NTPase"/>
</dbReference>
<evidence type="ECO:0000256" key="7">
    <source>
        <dbReference type="SAM" id="Coils"/>
    </source>
</evidence>
<dbReference type="PROSITE" id="PS51194">
    <property type="entry name" value="HELICASE_CTER"/>
    <property type="match status" value="1"/>
</dbReference>
<dbReference type="InterPro" id="IPR049730">
    <property type="entry name" value="SNF2/RAD54-like_C"/>
</dbReference>
<dbReference type="Gene3D" id="3.40.50.300">
    <property type="entry name" value="P-loop containing nucleotide triphosphate hydrolases"/>
    <property type="match status" value="1"/>
</dbReference>
<feature type="compositionally biased region" description="Low complexity" evidence="8">
    <location>
        <begin position="1739"/>
        <end position="1750"/>
    </location>
</feature>
<feature type="region of interest" description="Disordered" evidence="8">
    <location>
        <begin position="98"/>
        <end position="122"/>
    </location>
</feature>
<dbReference type="EMBL" id="BRYB01000736">
    <property type="protein sequence ID" value="GMI36534.1"/>
    <property type="molecule type" value="Genomic_DNA"/>
</dbReference>
<evidence type="ECO:0000256" key="2">
    <source>
        <dbReference type="ARBA" id="ARBA00022737"/>
    </source>
</evidence>
<accession>A0ABQ6MYX5</accession>
<feature type="coiled-coil region" evidence="7">
    <location>
        <begin position="1866"/>
        <end position="1900"/>
    </location>
</feature>
<evidence type="ECO:0000259" key="10">
    <source>
        <dbReference type="PROSITE" id="PS51194"/>
    </source>
</evidence>
<evidence type="ECO:0000256" key="3">
    <source>
        <dbReference type="ARBA" id="ARBA00022741"/>
    </source>
</evidence>